<feature type="chain" id="PRO_5045621992" description="TPM domain-containing protein" evidence="3">
    <location>
        <begin position="27"/>
        <end position="438"/>
    </location>
</feature>
<evidence type="ECO:0000313" key="4">
    <source>
        <dbReference type="EMBL" id="USY17716.1"/>
    </source>
</evidence>
<feature type="transmembrane region" description="Helical" evidence="2">
    <location>
        <begin position="214"/>
        <end position="234"/>
    </location>
</feature>
<dbReference type="RefSeq" id="WP_254417236.1">
    <property type="nucleotide sequence ID" value="NZ_BAAAJB010000011.1"/>
</dbReference>
<keyword evidence="2" id="KW-1133">Transmembrane helix</keyword>
<evidence type="ECO:0000256" key="2">
    <source>
        <dbReference type="SAM" id="Phobius"/>
    </source>
</evidence>
<accession>A0ABY5D0C8</accession>
<evidence type="ECO:0008006" key="6">
    <source>
        <dbReference type="Google" id="ProtNLM"/>
    </source>
</evidence>
<feature type="region of interest" description="Disordered" evidence="1">
    <location>
        <begin position="180"/>
        <end position="209"/>
    </location>
</feature>
<dbReference type="Proteomes" id="UP001055940">
    <property type="component" value="Chromosome"/>
</dbReference>
<dbReference type="EMBL" id="CP099837">
    <property type="protein sequence ID" value="USY17716.1"/>
    <property type="molecule type" value="Genomic_DNA"/>
</dbReference>
<evidence type="ECO:0000313" key="5">
    <source>
        <dbReference type="Proteomes" id="UP001055940"/>
    </source>
</evidence>
<evidence type="ECO:0000256" key="3">
    <source>
        <dbReference type="SAM" id="SignalP"/>
    </source>
</evidence>
<proteinExistence type="predicted"/>
<organism evidence="4 5">
    <name type="scientific">Nocardiopsis exhalans</name>
    <dbReference type="NCBI Taxonomy" id="163604"/>
    <lineage>
        <taxon>Bacteria</taxon>
        <taxon>Bacillati</taxon>
        <taxon>Actinomycetota</taxon>
        <taxon>Actinomycetes</taxon>
        <taxon>Streptosporangiales</taxon>
        <taxon>Nocardiopsidaceae</taxon>
        <taxon>Nocardiopsis</taxon>
    </lineage>
</organism>
<feature type="signal peptide" evidence="3">
    <location>
        <begin position="1"/>
        <end position="26"/>
    </location>
</feature>
<sequence length="438" mass="46859">MRVSVRAALAVCLAAPVFLAPSWALADSPTPAEAIAEGLRGSPVHVDPAYDSAFPEEARDRVVSLIEDSGLPVRVLLVPLVDGDTWGGDPTALAGAVHDRTGGRAHYLVMGGGSVRGTDYSDTGDENEDLRAHYGALAASYATGFDAPLAEEIELAVEFAVADDPAAAFQEAQEAYREANGIGDGTTPAPSPTPEQTEPAERTDGGEGPGWRGAWRWAAAGVVFLLLVGGYLLWTRPRQVPTLPQHAAFANADRAHREKLRGRAERELTEVGERLSALRPDNARDAADALRGALDAHAAARSVLDRADGDDLADLAGVLVLLDTAEDGMVRARDSRRGGTRRRHCYANPLHGTDTAETDWRELGGTRTVRVPLCRECAGNVRARTRLAALLVEYQGRTVPYYEVPARESVWSATGFGSLADDLVERILRGDHRGSQPR</sequence>
<name>A0ABY5D0C8_9ACTN</name>
<keyword evidence="2" id="KW-0812">Transmembrane</keyword>
<gene>
    <name evidence="4" type="ORF">NE857_20555</name>
</gene>
<evidence type="ECO:0000256" key="1">
    <source>
        <dbReference type="SAM" id="MobiDB-lite"/>
    </source>
</evidence>
<protein>
    <recommendedName>
        <fullName evidence="6">TPM domain-containing protein</fullName>
    </recommendedName>
</protein>
<keyword evidence="3" id="KW-0732">Signal</keyword>
<keyword evidence="2" id="KW-0472">Membrane</keyword>
<reference evidence="4" key="1">
    <citation type="submission" date="2022-06" db="EMBL/GenBank/DDBJ databases">
        <authorList>
            <person name="Ping M."/>
        </authorList>
    </citation>
    <scope>NUCLEOTIDE SEQUENCE</scope>
    <source>
        <strain evidence="4">JCM11759T</strain>
    </source>
</reference>
<keyword evidence="5" id="KW-1185">Reference proteome</keyword>